<dbReference type="InterPro" id="IPR006543">
    <property type="entry name" value="Histidinol-phos"/>
</dbReference>
<evidence type="ECO:0000256" key="7">
    <source>
        <dbReference type="PIRNR" id="PIRNR004682"/>
    </source>
</evidence>
<feature type="binding site" evidence="10">
    <location>
        <position position="109"/>
    </location>
    <ligand>
        <name>Zn(2+)</name>
        <dbReference type="ChEBI" id="CHEBI:29105"/>
    </ligand>
</feature>
<keyword evidence="3 10" id="KW-0479">Metal-binding</keyword>
<evidence type="ECO:0000256" key="3">
    <source>
        <dbReference type="ARBA" id="ARBA00022723"/>
    </source>
</evidence>
<dbReference type="NCBIfam" id="TIGR01662">
    <property type="entry name" value="HAD-SF-IIIA"/>
    <property type="match status" value="1"/>
</dbReference>
<comment type="similarity">
    <text evidence="7">Belongs to the gmhB family.</text>
</comment>
<feature type="site" description="Stabilizes the phosphoryl group" evidence="9">
    <location>
        <position position="113"/>
    </location>
</feature>
<keyword evidence="5 7" id="KW-0119">Carbohydrate metabolism</keyword>
<sequence length="180" mass="20237">MANLRKAVFIDRDGVLNELVDRGEGFCLGGKPIRYTAPFTMQELRLKPDVQIALELIAKKGYQRILVTNQPDIKAGRINPTEFEQMMDLFRALPLNAVYVCKHLPNDGCNCRKPLPGMLLNARDEQFVDMHNSFMIGDLETDVQAGQAAGVRTIRLCNEMEPTNANHRVLNIMEAAKLLP</sequence>
<dbReference type="EMBL" id="MGFD01000034">
    <property type="protein sequence ID" value="OGL97890.1"/>
    <property type="molecule type" value="Genomic_DNA"/>
</dbReference>
<dbReference type="GO" id="GO:0005975">
    <property type="term" value="P:carbohydrate metabolic process"/>
    <property type="evidence" value="ECO:0007669"/>
    <property type="project" value="InterPro"/>
</dbReference>
<comment type="caution">
    <text evidence="11">The sequence shown here is derived from an EMBL/GenBank/DDBJ whole genome shotgun (WGS) entry which is preliminary data.</text>
</comment>
<dbReference type="InterPro" id="IPR023214">
    <property type="entry name" value="HAD_sf"/>
</dbReference>
<proteinExistence type="inferred from homology"/>
<dbReference type="SUPFAM" id="SSF56784">
    <property type="entry name" value="HAD-like"/>
    <property type="match status" value="1"/>
</dbReference>
<feature type="binding site" evidence="10">
    <location>
        <position position="103"/>
    </location>
    <ligand>
        <name>Zn(2+)</name>
        <dbReference type="ChEBI" id="CHEBI:29105"/>
    </ligand>
</feature>
<feature type="binding site" evidence="10">
    <location>
        <position position="11"/>
    </location>
    <ligand>
        <name>Mg(2+)</name>
        <dbReference type="ChEBI" id="CHEBI:18420"/>
    </ligand>
</feature>
<evidence type="ECO:0000313" key="12">
    <source>
        <dbReference type="Proteomes" id="UP000177331"/>
    </source>
</evidence>
<keyword evidence="10" id="KW-0862">Zinc</keyword>
<evidence type="ECO:0000256" key="6">
    <source>
        <dbReference type="ARBA" id="ARBA00031828"/>
    </source>
</evidence>
<dbReference type="Pfam" id="PF13242">
    <property type="entry name" value="Hydrolase_like"/>
    <property type="match status" value="1"/>
</dbReference>
<keyword evidence="10" id="KW-0460">Magnesium</keyword>
<keyword evidence="2 7" id="KW-0963">Cytoplasm</keyword>
<gene>
    <name evidence="11" type="ORF">A2318_04435</name>
</gene>
<dbReference type="PANTHER" id="PTHR42891">
    <property type="entry name" value="D-GLYCERO-BETA-D-MANNO-HEPTOSE-1,7-BISPHOSPHATE 7-PHOSPHATASE"/>
    <property type="match status" value="1"/>
</dbReference>
<feature type="binding site" evidence="10">
    <location>
        <position position="13"/>
    </location>
    <ligand>
        <name>Mg(2+)</name>
        <dbReference type="ChEBI" id="CHEBI:18420"/>
    </ligand>
</feature>
<dbReference type="GO" id="GO:0046872">
    <property type="term" value="F:metal ion binding"/>
    <property type="evidence" value="ECO:0007669"/>
    <property type="project" value="UniProtKB-KW"/>
</dbReference>
<feature type="site" description="Stabilizes the phosphoryl group" evidence="9">
    <location>
        <position position="68"/>
    </location>
</feature>
<dbReference type="GO" id="GO:0016791">
    <property type="term" value="F:phosphatase activity"/>
    <property type="evidence" value="ECO:0007669"/>
    <property type="project" value="InterPro"/>
</dbReference>
<dbReference type="GO" id="GO:0005737">
    <property type="term" value="C:cytoplasm"/>
    <property type="evidence" value="ECO:0007669"/>
    <property type="project" value="UniProtKB-SubCell"/>
</dbReference>
<organism evidence="11 12">
    <name type="scientific">Candidatus Uhrbacteria bacterium RIFOXYB2_FULL_45_11</name>
    <dbReference type="NCBI Taxonomy" id="1802421"/>
    <lineage>
        <taxon>Bacteria</taxon>
        <taxon>Candidatus Uhriibacteriota</taxon>
    </lineage>
</organism>
<dbReference type="Proteomes" id="UP000177331">
    <property type="component" value="Unassembled WGS sequence"/>
</dbReference>
<dbReference type="InterPro" id="IPR006549">
    <property type="entry name" value="HAD-SF_hydro_IIIA"/>
</dbReference>
<protein>
    <recommendedName>
        <fullName evidence="6 7">D,D-heptose 1,7-bisphosphate phosphatase</fullName>
        <ecNumber evidence="7">3.1.3.-</ecNumber>
    </recommendedName>
</protein>
<evidence type="ECO:0000256" key="2">
    <source>
        <dbReference type="ARBA" id="ARBA00022490"/>
    </source>
</evidence>
<dbReference type="InterPro" id="IPR036412">
    <property type="entry name" value="HAD-like_sf"/>
</dbReference>
<evidence type="ECO:0000256" key="10">
    <source>
        <dbReference type="PIRSR" id="PIRSR004682-4"/>
    </source>
</evidence>
<evidence type="ECO:0000313" key="11">
    <source>
        <dbReference type="EMBL" id="OGL97890.1"/>
    </source>
</evidence>
<dbReference type="AlphaFoldDB" id="A0A1F7W559"/>
<dbReference type="Gene3D" id="3.40.50.1000">
    <property type="entry name" value="HAD superfamily/HAD-like"/>
    <property type="match status" value="1"/>
</dbReference>
<name>A0A1F7W559_9BACT</name>
<keyword evidence="4 7" id="KW-0378">Hydrolase</keyword>
<feature type="site" description="Contributes to substrate recognition" evidence="9">
    <location>
        <position position="112"/>
    </location>
</feature>
<comment type="subcellular location">
    <subcellularLocation>
        <location evidence="1 7">Cytoplasm</location>
    </subcellularLocation>
</comment>
<reference evidence="11 12" key="1">
    <citation type="journal article" date="2016" name="Nat. Commun.">
        <title>Thousands of microbial genomes shed light on interconnected biogeochemical processes in an aquifer system.</title>
        <authorList>
            <person name="Anantharaman K."/>
            <person name="Brown C.T."/>
            <person name="Hug L.A."/>
            <person name="Sharon I."/>
            <person name="Castelle C.J."/>
            <person name="Probst A.J."/>
            <person name="Thomas B.C."/>
            <person name="Singh A."/>
            <person name="Wilkins M.J."/>
            <person name="Karaoz U."/>
            <person name="Brodie E.L."/>
            <person name="Williams K.H."/>
            <person name="Hubbard S.S."/>
            <person name="Banfield J.F."/>
        </authorList>
    </citation>
    <scope>NUCLEOTIDE SEQUENCE [LARGE SCALE GENOMIC DNA]</scope>
</reference>
<evidence type="ECO:0000256" key="5">
    <source>
        <dbReference type="ARBA" id="ARBA00023277"/>
    </source>
</evidence>
<evidence type="ECO:0000256" key="4">
    <source>
        <dbReference type="ARBA" id="ARBA00022801"/>
    </source>
</evidence>
<feature type="active site" description="Nucleophile" evidence="8">
    <location>
        <position position="11"/>
    </location>
</feature>
<feature type="binding site" evidence="10">
    <location>
        <position position="111"/>
    </location>
    <ligand>
        <name>Zn(2+)</name>
        <dbReference type="ChEBI" id="CHEBI:29105"/>
    </ligand>
</feature>
<evidence type="ECO:0000256" key="8">
    <source>
        <dbReference type="PIRSR" id="PIRSR004682-1"/>
    </source>
</evidence>
<dbReference type="EC" id="3.1.3.-" evidence="7"/>
<dbReference type="NCBIfam" id="TIGR01656">
    <property type="entry name" value="Histidinol-ppas"/>
    <property type="match status" value="1"/>
</dbReference>
<dbReference type="InterPro" id="IPR004446">
    <property type="entry name" value="Heptose_bisP_phosphatase"/>
</dbReference>
<evidence type="ECO:0000256" key="1">
    <source>
        <dbReference type="ARBA" id="ARBA00004496"/>
    </source>
</evidence>
<dbReference type="STRING" id="1802421.A2318_04435"/>
<feature type="binding site" evidence="10">
    <location>
        <position position="101"/>
    </location>
    <ligand>
        <name>Zn(2+)</name>
        <dbReference type="ChEBI" id="CHEBI:29105"/>
    </ligand>
</feature>
<accession>A0A1F7W559</accession>
<evidence type="ECO:0000256" key="9">
    <source>
        <dbReference type="PIRSR" id="PIRSR004682-3"/>
    </source>
</evidence>
<dbReference type="PIRSF" id="PIRSF004682">
    <property type="entry name" value="GmhB"/>
    <property type="match status" value="1"/>
</dbReference>
<feature type="binding site" evidence="10">
    <location>
        <position position="138"/>
    </location>
    <ligand>
        <name>Mg(2+)</name>
        <dbReference type="ChEBI" id="CHEBI:18420"/>
    </ligand>
</feature>
<dbReference type="PANTHER" id="PTHR42891:SF1">
    <property type="entry name" value="D-GLYCERO-BETA-D-MANNO-HEPTOSE-1,7-BISPHOSPHATE 7-PHOSPHATASE"/>
    <property type="match status" value="1"/>
</dbReference>
<feature type="active site" description="Proton donor" evidence="8">
    <location>
        <position position="13"/>
    </location>
</feature>
<comment type="cofactor">
    <cofactor evidence="10">
        <name>Mg(2+)</name>
        <dbReference type="ChEBI" id="CHEBI:18420"/>
    </cofactor>
</comment>
<comment type="cofactor">
    <cofactor evidence="10">
        <name>Zn(2+)</name>
        <dbReference type="ChEBI" id="CHEBI:29105"/>
    </cofactor>
</comment>